<accession>A0ABS7BLI9</accession>
<name>A0ABS7BLI9_9SPHN</name>
<keyword evidence="3" id="KW-1185">Reference proteome</keyword>
<sequence>MIAPRSIRIGAGAGFAGDRIEPAVELVESGALDYLVFECLAERTIAAAQQARRGDPAGGFDPLLLERMRRVLPGARARGVRIVTNAGAANPVGAAHAVADLARAQGLAPLRVAAVLGDDVLDLITATPRALIDRPGATSDLERIVSANAYLGAGPIARALAQGADVVITGRVGDPALFVGPMIHAFGWSLDDAPLLGRGTVIGHLLECAGQLTGGYFADMRRKRVQGLARLGFPYADVTADGSAVLGKVAGSGGHLSLATCKEQLLYEILDPAAYYQADVIADFTSVKFAELGDDRVAVSGGGGAARPDTLKVSIGYDDGFIGEGQISYAGADAVERAHLAAAIVRERLMIVGAAVEELRCDLIGIDSVDRSGRGGSVTPREVRLRVAGRAADAASATAIGAEIEALYTNGPFGGGGVTRLLRPVLAVASTLLPAALVRPTIEMVEV</sequence>
<dbReference type="PANTHER" id="PTHR47472">
    <property type="entry name" value="PROPIONYL-COA CARBOXYLASE"/>
    <property type="match status" value="1"/>
</dbReference>
<organism evidence="2 3">
    <name type="scientific">Sphingomonas citri</name>
    <dbReference type="NCBI Taxonomy" id="2862499"/>
    <lineage>
        <taxon>Bacteria</taxon>
        <taxon>Pseudomonadati</taxon>
        <taxon>Pseudomonadota</taxon>
        <taxon>Alphaproteobacteria</taxon>
        <taxon>Sphingomonadales</taxon>
        <taxon>Sphingomonadaceae</taxon>
        <taxon>Sphingomonas</taxon>
    </lineage>
</organism>
<comment type="caution">
    <text evidence="2">The sequence shown here is derived from an EMBL/GenBank/DDBJ whole genome shotgun (WGS) entry which is preliminary data.</text>
</comment>
<gene>
    <name evidence="2" type="ORF">KZ820_06970</name>
</gene>
<dbReference type="InterPro" id="IPR010839">
    <property type="entry name" value="AtuA_N"/>
</dbReference>
<dbReference type="RefSeq" id="WP_219747829.1">
    <property type="nucleotide sequence ID" value="NZ_JAHXZN010000001.1"/>
</dbReference>
<evidence type="ECO:0000259" key="1">
    <source>
        <dbReference type="Pfam" id="PF07287"/>
    </source>
</evidence>
<protein>
    <submittedName>
        <fullName evidence="2">DUF1446 domain-containing protein</fullName>
    </submittedName>
</protein>
<evidence type="ECO:0000313" key="2">
    <source>
        <dbReference type="EMBL" id="MBW6530473.1"/>
    </source>
</evidence>
<reference evidence="2 3" key="1">
    <citation type="submission" date="2021-07" db="EMBL/GenBank/DDBJ databases">
        <title>Sphingomonas sp.</title>
        <authorList>
            <person name="Feng G."/>
            <person name="Li J."/>
            <person name="Pan M."/>
        </authorList>
    </citation>
    <scope>NUCLEOTIDE SEQUENCE [LARGE SCALE GENOMIC DNA]</scope>
    <source>
        <strain evidence="2 3">RRHST34</strain>
    </source>
</reference>
<dbReference type="EMBL" id="JAHXZN010000001">
    <property type="protein sequence ID" value="MBW6530473.1"/>
    <property type="molecule type" value="Genomic_DNA"/>
</dbReference>
<dbReference type="PANTHER" id="PTHR47472:SF1">
    <property type="entry name" value="DUF1446-DOMAIN-CONTAINING PROTEIN"/>
    <property type="match status" value="1"/>
</dbReference>
<feature type="domain" description="Acyclic terpene utilisation N-terminal" evidence="1">
    <location>
        <begin position="7"/>
        <end position="443"/>
    </location>
</feature>
<proteinExistence type="predicted"/>
<dbReference type="Pfam" id="PF07287">
    <property type="entry name" value="AtuA"/>
    <property type="match status" value="1"/>
</dbReference>
<evidence type="ECO:0000313" key="3">
    <source>
        <dbReference type="Proteomes" id="UP000759103"/>
    </source>
</evidence>
<dbReference type="Proteomes" id="UP000759103">
    <property type="component" value="Unassembled WGS sequence"/>
</dbReference>